<name>A0A100XEG6_MYCTH</name>
<evidence type="ECO:0000313" key="4">
    <source>
        <dbReference type="EMBL" id="GAT15018.1"/>
    </source>
</evidence>
<keyword evidence="1" id="KW-0285">Flavoprotein</keyword>
<dbReference type="Proteomes" id="UP000069654">
    <property type="component" value="Unassembled WGS sequence"/>
</dbReference>
<dbReference type="GO" id="GO:0018580">
    <property type="term" value="F:nitronate monooxygenase activity"/>
    <property type="evidence" value="ECO:0007669"/>
    <property type="project" value="InterPro"/>
</dbReference>
<accession>A0A100XEG6</accession>
<dbReference type="SUPFAM" id="SSF51412">
    <property type="entry name" value="Inosine monophosphate dehydrogenase (IMPDH)"/>
    <property type="match status" value="1"/>
</dbReference>
<evidence type="ECO:0000313" key="5">
    <source>
        <dbReference type="Proteomes" id="UP000069654"/>
    </source>
</evidence>
<dbReference type="Pfam" id="PF03060">
    <property type="entry name" value="NMO"/>
    <property type="match status" value="2"/>
</dbReference>
<reference evidence="5" key="2">
    <citation type="submission" date="2016-02" db="EMBL/GenBank/DDBJ databases">
        <title>Draft genome sequence of five rapidly growing Mycobacterium species.</title>
        <authorList>
            <person name="Katahira K."/>
            <person name="Gotou Y."/>
            <person name="Iida K."/>
            <person name="Ogura Y."/>
            <person name="Hayashi T."/>
        </authorList>
    </citation>
    <scope>NUCLEOTIDE SEQUENCE [LARGE SCALE GENOMIC DNA]</scope>
    <source>
        <strain evidence="5">JCM6362</strain>
    </source>
</reference>
<dbReference type="STRING" id="1797.RMCT_1988"/>
<evidence type="ECO:0000256" key="2">
    <source>
        <dbReference type="ARBA" id="ARBA00022643"/>
    </source>
</evidence>
<dbReference type="Gene3D" id="3.20.20.70">
    <property type="entry name" value="Aldolase class I"/>
    <property type="match status" value="1"/>
</dbReference>
<dbReference type="InterPro" id="IPR004136">
    <property type="entry name" value="NMO"/>
</dbReference>
<gene>
    <name evidence="4" type="ORF">RMCT_1988</name>
</gene>
<protein>
    <submittedName>
        <fullName evidence="4">Oxidoreductase</fullName>
    </submittedName>
</protein>
<keyword evidence="2" id="KW-0288">FMN</keyword>
<sequence>MPGVDVLDRLRLDVPVAQAGMGGGLAGPELAVAVADAGGLGTLGLTAPDRLRDGIRRVRAEAPGRAVAVNLLMPFVRRPHVRVCVEERIDVAVVAFGGDRALVRELRDAGVFVFTMVGTADQVRRALHWGVDALIAQGAEAGGHLVGESPAAAFLPKARDLAGGRPVFLAGGVATAADTRAALDAGADAVVAGTRFLLTHESGAHPEYQRRLLEAETTYRTMLFGLGWPAPHRVVGNAATRRWCDASGTAKRLPVWINARSEFMARLGDVPPAVLVRWQRPALPLFSPAAPTRAMPAAWVDRTALYAGESVLRMAAVIPARDAVAELSPAQGV</sequence>
<proteinExistence type="predicted"/>
<evidence type="ECO:0000256" key="1">
    <source>
        <dbReference type="ARBA" id="ARBA00022630"/>
    </source>
</evidence>
<dbReference type="PANTHER" id="PTHR32332">
    <property type="entry name" value="2-NITROPROPANE DIOXYGENASE"/>
    <property type="match status" value="1"/>
</dbReference>
<keyword evidence="3" id="KW-0560">Oxidoreductase</keyword>
<dbReference type="EMBL" id="BCTB01000011">
    <property type="protein sequence ID" value="GAT15018.1"/>
    <property type="molecule type" value="Genomic_DNA"/>
</dbReference>
<comment type="caution">
    <text evidence="4">The sequence shown here is derived from an EMBL/GenBank/DDBJ whole genome shotgun (WGS) entry which is preliminary data.</text>
</comment>
<dbReference type="CDD" id="cd04730">
    <property type="entry name" value="NPD_like"/>
    <property type="match status" value="1"/>
</dbReference>
<organism evidence="4 5">
    <name type="scientific">Mycolicibacterium thermoresistibile</name>
    <name type="common">Mycobacterium thermoresistibile</name>
    <dbReference type="NCBI Taxonomy" id="1797"/>
    <lineage>
        <taxon>Bacteria</taxon>
        <taxon>Bacillati</taxon>
        <taxon>Actinomycetota</taxon>
        <taxon>Actinomycetes</taxon>
        <taxon>Mycobacteriales</taxon>
        <taxon>Mycobacteriaceae</taxon>
        <taxon>Mycolicibacterium</taxon>
    </lineage>
</organism>
<evidence type="ECO:0000256" key="3">
    <source>
        <dbReference type="ARBA" id="ARBA00023002"/>
    </source>
</evidence>
<reference evidence="4 5" key="1">
    <citation type="journal article" date="2016" name="Genome Announc.">
        <title>Draft Genome Sequences of Five Rapidly Growing Mycobacterium Species, M. thermoresistibile, M. fortuitum subsp. acetamidolyticum, M. canariasense, M. brisbanense, and M. novocastrense.</title>
        <authorList>
            <person name="Katahira K."/>
            <person name="Ogura Y."/>
            <person name="Gotoh Y."/>
            <person name="Hayashi T."/>
        </authorList>
    </citation>
    <scope>NUCLEOTIDE SEQUENCE [LARGE SCALE GENOMIC DNA]</scope>
    <source>
        <strain evidence="4 5">JCM6362</strain>
    </source>
</reference>
<dbReference type="AlphaFoldDB" id="A0A100XEG6"/>
<dbReference type="InterPro" id="IPR013785">
    <property type="entry name" value="Aldolase_TIM"/>
</dbReference>